<dbReference type="EMBL" id="LN890530">
    <property type="protein sequence ID" value="CUS22611.1"/>
    <property type="molecule type" value="Genomic_DNA"/>
</dbReference>
<dbReference type="OrthoDB" id="10264956at2759"/>
<dbReference type="GO" id="GO:0000290">
    <property type="term" value="P:deadenylation-dependent decapping of nuclear-transcribed mRNA"/>
    <property type="evidence" value="ECO:0007669"/>
    <property type="project" value="InterPro"/>
</dbReference>
<dbReference type="GO" id="GO:0048471">
    <property type="term" value="C:perinuclear region of cytoplasm"/>
    <property type="evidence" value="ECO:0007669"/>
    <property type="project" value="UniProtKB-SubCell"/>
</dbReference>
<feature type="binding site" evidence="8">
    <location>
        <position position="202"/>
    </location>
    <ligand>
        <name>substrate</name>
    </ligand>
</feature>
<dbReference type="GO" id="GO:0007584">
    <property type="term" value="P:response to nutrient"/>
    <property type="evidence" value="ECO:0007669"/>
    <property type="project" value="UniProtKB-ARBA"/>
</dbReference>
<dbReference type="GO" id="GO:0000932">
    <property type="term" value="C:P-body"/>
    <property type="evidence" value="ECO:0007669"/>
    <property type="project" value="UniProtKB-SubCell"/>
</dbReference>
<dbReference type="PANTHER" id="PTHR12978">
    <property type="entry name" value="HISTIDINE TRIAD HIT PROTEIN MEMBER"/>
    <property type="match status" value="1"/>
</dbReference>
<dbReference type="Gene3D" id="3.30.200.40">
    <property type="entry name" value="Scavenger mRNA decapping enzyme, N-terminal domain"/>
    <property type="match status" value="1"/>
</dbReference>
<comment type="subunit">
    <text evidence="6">Homodimer. Forms heterodimer with DCS2; the interaction inhibits the DCS1 scavenger decapping activity during post-diauxic growth.</text>
</comment>
<evidence type="ECO:0000256" key="3">
    <source>
        <dbReference type="ARBA" id="ARBA00010208"/>
    </source>
</evidence>
<dbReference type="GO" id="GO:0000340">
    <property type="term" value="F:RNA 7-methylguanosine cap binding"/>
    <property type="evidence" value="ECO:0007669"/>
    <property type="project" value="TreeGrafter"/>
</dbReference>
<dbReference type="Pfam" id="PF11969">
    <property type="entry name" value="DcpS_C"/>
    <property type="match status" value="1"/>
</dbReference>
<dbReference type="GO" id="GO:0042803">
    <property type="term" value="F:protein homodimerization activity"/>
    <property type="evidence" value="ECO:0007669"/>
    <property type="project" value="UniProtKB-ARBA"/>
</dbReference>
<dbReference type="Pfam" id="PF05652">
    <property type="entry name" value="DcpS"/>
    <property type="match status" value="1"/>
</dbReference>
<keyword evidence="4" id="KW-0963">Cytoplasm</keyword>
<dbReference type="PIRSF" id="PIRSF028973">
    <property type="entry name" value="Scavenger_mRNA_decap_enz"/>
    <property type="match status" value="1"/>
</dbReference>
<dbReference type="GO" id="GO:0006979">
    <property type="term" value="P:response to oxidative stress"/>
    <property type="evidence" value="ECO:0007669"/>
    <property type="project" value="UniProtKB-ARBA"/>
</dbReference>
<feature type="active site" description="Nucleophile" evidence="7">
    <location>
        <position position="274"/>
    </location>
</feature>
<dbReference type="FunFam" id="3.30.428.10:FF:000015">
    <property type="entry name" value="m7GpppX diphosphatase"/>
    <property type="match status" value="1"/>
</dbReference>
<dbReference type="PROSITE" id="PS00892">
    <property type="entry name" value="HIT_1"/>
    <property type="match status" value="1"/>
</dbReference>
<comment type="subcellular location">
    <subcellularLocation>
        <location evidence="1">Cytoplasm</location>
        <location evidence="1">P-body</location>
    </subcellularLocation>
    <subcellularLocation>
        <location evidence="2">Cytoplasm</location>
        <location evidence="2">Perinuclear region</location>
    </subcellularLocation>
</comment>
<dbReference type="GO" id="GO:0005634">
    <property type="term" value="C:nucleus"/>
    <property type="evidence" value="ECO:0007669"/>
    <property type="project" value="TreeGrafter"/>
</dbReference>
<gene>
    <name evidence="9" type="ORF">LAQU0_S06e01970g</name>
</gene>
<proteinExistence type="inferred from homology"/>
<evidence type="ECO:0000256" key="1">
    <source>
        <dbReference type="ARBA" id="ARBA00004201"/>
    </source>
</evidence>
<evidence type="ECO:0000256" key="4">
    <source>
        <dbReference type="ARBA" id="ARBA00022490"/>
    </source>
</evidence>
<dbReference type="GO" id="GO:0009267">
    <property type="term" value="P:cellular response to starvation"/>
    <property type="evidence" value="ECO:0007669"/>
    <property type="project" value="UniProtKB-ARBA"/>
</dbReference>
<dbReference type="Gene3D" id="3.30.428.10">
    <property type="entry name" value="HIT-like"/>
    <property type="match status" value="1"/>
</dbReference>
<feature type="binding site" evidence="8">
    <location>
        <position position="200"/>
    </location>
    <ligand>
        <name>substrate</name>
    </ligand>
</feature>
<dbReference type="InterPro" id="IPR008594">
    <property type="entry name" value="DcpS/DCS2"/>
</dbReference>
<dbReference type="SUPFAM" id="SSF54197">
    <property type="entry name" value="HIT-like"/>
    <property type="match status" value="1"/>
</dbReference>
<reference evidence="10" key="1">
    <citation type="submission" date="2015-10" db="EMBL/GenBank/DDBJ databases">
        <authorList>
            <person name="Devillers H."/>
        </authorList>
    </citation>
    <scope>NUCLEOTIDE SEQUENCE [LARGE SCALE GENOMIC DNA]</scope>
</reference>
<feature type="binding site" evidence="8">
    <location>
        <position position="177"/>
    </location>
    <ligand>
        <name>substrate</name>
    </ligand>
</feature>
<organism evidence="9 10">
    <name type="scientific">Lachancea quebecensis</name>
    <dbReference type="NCBI Taxonomy" id="1654605"/>
    <lineage>
        <taxon>Eukaryota</taxon>
        <taxon>Fungi</taxon>
        <taxon>Dikarya</taxon>
        <taxon>Ascomycota</taxon>
        <taxon>Saccharomycotina</taxon>
        <taxon>Saccharomycetes</taxon>
        <taxon>Saccharomycetales</taxon>
        <taxon>Saccharomycetaceae</taxon>
        <taxon>Lachancea</taxon>
    </lineage>
</organism>
<dbReference type="AlphaFoldDB" id="A0A0P1KRI5"/>
<evidence type="ECO:0000313" key="10">
    <source>
        <dbReference type="Proteomes" id="UP000236544"/>
    </source>
</evidence>
<keyword evidence="5" id="KW-0597">Phosphoprotein</keyword>
<feature type="binding site" evidence="8">
    <location>
        <position position="167"/>
    </location>
    <ligand>
        <name>substrate</name>
    </ligand>
</feature>
<dbReference type="SUPFAM" id="SSF102860">
    <property type="entry name" value="mRNA decapping enzyme DcpS N-terminal domain"/>
    <property type="match status" value="1"/>
</dbReference>
<dbReference type="GO" id="GO:0009408">
    <property type="term" value="P:response to heat"/>
    <property type="evidence" value="ECO:0007669"/>
    <property type="project" value="UniProtKB-ARBA"/>
</dbReference>
<evidence type="ECO:0000256" key="8">
    <source>
        <dbReference type="PIRSR" id="PIRSR028973-2"/>
    </source>
</evidence>
<dbReference type="GO" id="GO:0006970">
    <property type="term" value="P:response to osmotic stress"/>
    <property type="evidence" value="ECO:0007669"/>
    <property type="project" value="UniProtKB-ARBA"/>
</dbReference>
<keyword evidence="10" id="KW-1185">Reference proteome</keyword>
<dbReference type="GO" id="GO:0046982">
    <property type="term" value="F:protein heterodimerization activity"/>
    <property type="evidence" value="ECO:0007669"/>
    <property type="project" value="UniProtKB-ARBA"/>
</dbReference>
<protein>
    <submittedName>
        <fullName evidence="9">LAQU0S06e01970g1_1</fullName>
    </submittedName>
</protein>
<dbReference type="GO" id="GO:0016787">
    <property type="term" value="F:hydrolase activity"/>
    <property type="evidence" value="ECO:0007669"/>
    <property type="project" value="InterPro"/>
</dbReference>
<name>A0A0P1KRI5_9SACH</name>
<evidence type="ECO:0000256" key="7">
    <source>
        <dbReference type="PIRSR" id="PIRSR028973-1"/>
    </source>
</evidence>
<accession>A0A0P1KRI5</accession>
<evidence type="ECO:0000256" key="6">
    <source>
        <dbReference type="ARBA" id="ARBA00061747"/>
    </source>
</evidence>
<dbReference type="InterPro" id="IPR011145">
    <property type="entry name" value="Scavenger_mRNA_decap_enz_N"/>
</dbReference>
<evidence type="ECO:0000256" key="2">
    <source>
        <dbReference type="ARBA" id="ARBA00004556"/>
    </source>
</evidence>
<sequence length="364" mass="41761">MSASSAFGSEQPSRLQQLLNRFKFRRVLDSNPQTKVISLLGRIDGKDAIVTMEKMHFSYETNVFKKEEGRNTPVLHNCEAEFSCLKSIEEMREIASNDIYYWGTSVLKQDLAANPTAKINLIWPATPVHIRKFEAQSFHVIRETPAIYRAVVEPYVQEMCSGNRLKWVHNILYHGAESERVVYKDFAEQDVPEGFLVLPDMKWDGVNLDSLYLVAIAFRSDIRSLRDLRPEHKPWLVKMLNKIRTVIPGCYNYAIRPDELRIFVHYQPSYYHFHIHIVNVKHSGLGDGISAGKAILLEDIIEQLNFLGNEGFMGRTITYVLGENHDLWKRGMEAAVLEQLEKDGIPKLPKAVNDFSVESLPGLR</sequence>
<dbReference type="PANTHER" id="PTHR12978:SF0">
    <property type="entry name" value="M7GPPPX DIPHOSPHATASE"/>
    <property type="match status" value="1"/>
</dbReference>
<feature type="binding site" evidence="8">
    <location>
        <begin position="265"/>
        <end position="276"/>
    </location>
    <ligand>
        <name>substrate</name>
    </ligand>
</feature>
<evidence type="ECO:0000313" key="9">
    <source>
        <dbReference type="EMBL" id="CUS22611.1"/>
    </source>
</evidence>
<dbReference type="InterPro" id="IPR019808">
    <property type="entry name" value="Histidine_triad_CS"/>
</dbReference>
<dbReference type="FunFam" id="3.30.200.40:FF:000002">
    <property type="entry name" value="m7GpppX diphosphatase"/>
    <property type="match status" value="1"/>
</dbReference>
<dbReference type="Proteomes" id="UP000236544">
    <property type="component" value="Unassembled WGS sequence"/>
</dbReference>
<evidence type="ECO:0000256" key="5">
    <source>
        <dbReference type="ARBA" id="ARBA00022553"/>
    </source>
</evidence>
<comment type="similarity">
    <text evidence="3">Belongs to the HIT family.</text>
</comment>
<dbReference type="InterPro" id="IPR036265">
    <property type="entry name" value="HIT-like_sf"/>
</dbReference>